<protein>
    <submittedName>
        <fullName evidence="1">Uncharacterized protein</fullName>
    </submittedName>
</protein>
<reference evidence="1" key="1">
    <citation type="journal article" date="2020" name="Nature">
        <title>Giant virus diversity and host interactions through global metagenomics.</title>
        <authorList>
            <person name="Schulz F."/>
            <person name="Roux S."/>
            <person name="Paez-Espino D."/>
            <person name="Jungbluth S."/>
            <person name="Walsh D.A."/>
            <person name="Denef V.J."/>
            <person name="McMahon K.D."/>
            <person name="Konstantinidis K.T."/>
            <person name="Eloe-Fadrosh E.A."/>
            <person name="Kyrpides N.C."/>
            <person name="Woyke T."/>
        </authorList>
    </citation>
    <scope>NUCLEOTIDE SEQUENCE</scope>
    <source>
        <strain evidence="1">GVMAG-S-ERX556126-94</strain>
    </source>
</reference>
<organism evidence="1">
    <name type="scientific">viral metagenome</name>
    <dbReference type="NCBI Taxonomy" id="1070528"/>
    <lineage>
        <taxon>unclassified sequences</taxon>
        <taxon>metagenomes</taxon>
        <taxon>organismal metagenomes</taxon>
    </lineage>
</organism>
<dbReference type="AlphaFoldDB" id="A0A6C0FDT9"/>
<name>A0A6C0FDT9_9ZZZZ</name>
<evidence type="ECO:0000313" key="1">
    <source>
        <dbReference type="EMBL" id="QHT39332.1"/>
    </source>
</evidence>
<dbReference type="InterPro" id="IPR043977">
    <property type="entry name" value="DUF5759"/>
</dbReference>
<proteinExistence type="predicted"/>
<accession>A0A6C0FDT9</accession>
<dbReference type="EMBL" id="MN738841">
    <property type="protein sequence ID" value="QHT39332.1"/>
    <property type="molecule type" value="Genomic_DNA"/>
</dbReference>
<dbReference type="Pfam" id="PF19063">
    <property type="entry name" value="DUF5759"/>
    <property type="match status" value="1"/>
</dbReference>
<sequence>MSQIDMKELYATINAKTLRRMELYDSILKKCHSRILYNSGLQRTYCFYQIPEFIIGMPLYDVNELRNYIMNSLKTNGFELLYIEPNWLFIQWNVKGAKSLTKNNNASKTINTQYKSTDTYKPSGNFIYDDKSLMNMTDKFKF</sequence>